<dbReference type="AlphaFoldDB" id="A0A9Q3VYL1"/>
<keyword evidence="2" id="KW-1185">Reference proteome</keyword>
<dbReference type="RefSeq" id="WP_232654884.1">
    <property type="nucleotide sequence ID" value="NZ_JAJSBI010000034.1"/>
</dbReference>
<proteinExistence type="predicted"/>
<evidence type="ECO:0000313" key="1">
    <source>
        <dbReference type="EMBL" id="MCD9879938.1"/>
    </source>
</evidence>
<comment type="caution">
    <text evidence="1">The sequence shown here is derived from an EMBL/GenBank/DDBJ whole genome shotgun (WGS) entry which is preliminary data.</text>
</comment>
<accession>A0A9Q3VYL1</accession>
<organism evidence="1 2">
    <name type="scientific">Streptomyces guryensis</name>
    <dbReference type="NCBI Taxonomy" id="2886947"/>
    <lineage>
        <taxon>Bacteria</taxon>
        <taxon>Bacillati</taxon>
        <taxon>Actinomycetota</taxon>
        <taxon>Actinomycetes</taxon>
        <taxon>Kitasatosporales</taxon>
        <taxon>Streptomycetaceae</taxon>
        <taxon>Streptomyces</taxon>
    </lineage>
</organism>
<gene>
    <name evidence="1" type="ORF">LJ657_41530</name>
</gene>
<dbReference type="Proteomes" id="UP001108029">
    <property type="component" value="Unassembled WGS sequence"/>
</dbReference>
<sequence length="94" mass="10085">MKITESLRGDADFDLCRGQAGAASESEESLISRIRLIGRQGGENTAGARLTITETGFACLGLPVDEPADCHRANSLNWPGKLDLLRAECEHTEA</sequence>
<name>A0A9Q3VYL1_9ACTN</name>
<evidence type="ECO:0000313" key="2">
    <source>
        <dbReference type="Proteomes" id="UP001108029"/>
    </source>
</evidence>
<protein>
    <submittedName>
        <fullName evidence="1">Uncharacterized protein</fullName>
    </submittedName>
</protein>
<reference evidence="1" key="1">
    <citation type="submission" date="2021-12" db="EMBL/GenBank/DDBJ databases">
        <authorList>
            <person name="Lee J.-H."/>
            <person name="Kim S.-B."/>
        </authorList>
    </citation>
    <scope>NUCLEOTIDE SEQUENCE</scope>
    <source>
        <strain evidence="1">NR30</strain>
    </source>
</reference>
<dbReference type="EMBL" id="JAJSBI010000034">
    <property type="protein sequence ID" value="MCD9879938.1"/>
    <property type="molecule type" value="Genomic_DNA"/>
</dbReference>